<keyword evidence="2" id="KW-1185">Reference proteome</keyword>
<name>A0AAV1E788_OLDCO</name>
<dbReference type="AlphaFoldDB" id="A0AAV1E788"/>
<protein>
    <submittedName>
        <fullName evidence="1">OLC1v1016022C1</fullName>
    </submittedName>
</protein>
<dbReference type="Proteomes" id="UP001161247">
    <property type="component" value="Chromosome 8"/>
</dbReference>
<gene>
    <name evidence="1" type="ORF">OLC1_LOCUS21755</name>
</gene>
<dbReference type="EMBL" id="OX459125">
    <property type="protein sequence ID" value="CAI9115184.1"/>
    <property type="molecule type" value="Genomic_DNA"/>
</dbReference>
<evidence type="ECO:0000313" key="2">
    <source>
        <dbReference type="Proteomes" id="UP001161247"/>
    </source>
</evidence>
<organism evidence="1 2">
    <name type="scientific">Oldenlandia corymbosa var. corymbosa</name>
    <dbReference type="NCBI Taxonomy" id="529605"/>
    <lineage>
        <taxon>Eukaryota</taxon>
        <taxon>Viridiplantae</taxon>
        <taxon>Streptophyta</taxon>
        <taxon>Embryophyta</taxon>
        <taxon>Tracheophyta</taxon>
        <taxon>Spermatophyta</taxon>
        <taxon>Magnoliopsida</taxon>
        <taxon>eudicotyledons</taxon>
        <taxon>Gunneridae</taxon>
        <taxon>Pentapetalae</taxon>
        <taxon>asterids</taxon>
        <taxon>lamiids</taxon>
        <taxon>Gentianales</taxon>
        <taxon>Rubiaceae</taxon>
        <taxon>Rubioideae</taxon>
        <taxon>Spermacoceae</taxon>
        <taxon>Hedyotis-Oldenlandia complex</taxon>
        <taxon>Oldenlandia</taxon>
    </lineage>
</organism>
<reference evidence="1" key="1">
    <citation type="submission" date="2023-03" db="EMBL/GenBank/DDBJ databases">
        <authorList>
            <person name="Julca I."/>
        </authorList>
    </citation>
    <scope>NUCLEOTIDE SEQUENCE</scope>
</reference>
<sequence>MISMELSQSLAKSIEDLMRSVVARFEKRFEVLEARISETELKQEASVEVEVRTLNLDKDSSQEIKVGIPAMVALIPIGGQGNSSSQVENFAEFLDSDDTSLKLDGDFLSLDIMNCGIEDVPDEFVPFIGTHASFENFDYKCDDFVSIIEAKVNSVNLVERNDISIIKNSLDMNK</sequence>
<evidence type="ECO:0000313" key="1">
    <source>
        <dbReference type="EMBL" id="CAI9115184.1"/>
    </source>
</evidence>
<proteinExistence type="predicted"/>
<accession>A0AAV1E788</accession>